<dbReference type="Gene3D" id="3.40.50.300">
    <property type="entry name" value="P-loop containing nucleotide triphosphate hydrolases"/>
    <property type="match status" value="1"/>
</dbReference>
<gene>
    <name evidence="4" type="primary">virB11</name>
    <name evidence="4" type="ORF">HRQ87_18620</name>
</gene>
<comment type="caution">
    <text evidence="4">The sequence shown here is derived from an EMBL/GenBank/DDBJ whole genome shotgun (WGS) entry which is preliminary data.</text>
</comment>
<dbReference type="InterPro" id="IPR050921">
    <property type="entry name" value="T4SS_GSP_E_ATPase"/>
</dbReference>
<comment type="function">
    <text evidence="2">Part of the Type IV secretion system.</text>
</comment>
<dbReference type="InterPro" id="IPR014155">
    <property type="entry name" value="VirB11"/>
</dbReference>
<accession>A0ABX2IXB8</accession>
<keyword evidence="2" id="KW-0067">ATP-binding</keyword>
<dbReference type="Proteomes" id="UP000777935">
    <property type="component" value="Unassembled WGS sequence"/>
</dbReference>
<dbReference type="SUPFAM" id="SSF52540">
    <property type="entry name" value="P-loop containing nucleoside triphosphate hydrolases"/>
    <property type="match status" value="1"/>
</dbReference>
<dbReference type="PANTHER" id="PTHR30486">
    <property type="entry name" value="TWITCHING MOTILITY PROTEIN PILT"/>
    <property type="match status" value="1"/>
</dbReference>
<evidence type="ECO:0000313" key="5">
    <source>
        <dbReference type="Proteomes" id="UP000777935"/>
    </source>
</evidence>
<dbReference type="EMBL" id="JABUFE010000019">
    <property type="protein sequence ID" value="NSX56801.1"/>
    <property type="molecule type" value="Genomic_DNA"/>
</dbReference>
<organism evidence="4 5">
    <name type="scientific">Parasulfitobacter algicola</name>
    <dbReference type="NCBI Taxonomy" id="2614809"/>
    <lineage>
        <taxon>Bacteria</taxon>
        <taxon>Pseudomonadati</taxon>
        <taxon>Pseudomonadota</taxon>
        <taxon>Alphaproteobacteria</taxon>
        <taxon>Rhodobacterales</taxon>
        <taxon>Roseobacteraceae</taxon>
        <taxon>Parasulfitobacter</taxon>
    </lineage>
</organism>
<dbReference type="RefSeq" id="WP_174139953.1">
    <property type="nucleotide sequence ID" value="NZ_JABUFE010000019.1"/>
</dbReference>
<protein>
    <recommendedName>
        <fullName evidence="2">Type IV secretion system protein</fullName>
    </recommendedName>
</protein>
<dbReference type="PANTHER" id="PTHR30486:SF6">
    <property type="entry name" value="TYPE IV PILUS RETRACTATION ATPASE PILT"/>
    <property type="match status" value="1"/>
</dbReference>
<reference evidence="4 5" key="1">
    <citation type="submission" date="2020-06" db="EMBL/GenBank/DDBJ databases">
        <title>Sulfitobacter algicola sp. nov., isolated from green algae.</title>
        <authorList>
            <person name="Wang C."/>
        </authorList>
    </citation>
    <scope>NUCLEOTIDE SEQUENCE [LARGE SCALE GENOMIC DNA]</scope>
    <source>
        <strain evidence="4 5">1151</strain>
    </source>
</reference>
<dbReference type="InterPro" id="IPR027417">
    <property type="entry name" value="P-loop_NTPase"/>
</dbReference>
<proteinExistence type="inferred from homology"/>
<name>A0ABX2IXB8_9RHOB</name>
<dbReference type="NCBIfam" id="TIGR02788">
    <property type="entry name" value="VirB11"/>
    <property type="match status" value="1"/>
</dbReference>
<dbReference type="CDD" id="cd01130">
    <property type="entry name" value="VirB11-like_ATPase"/>
    <property type="match status" value="1"/>
</dbReference>
<sequence length="344" mass="38174">MNYQPSKQTKAPAGLSSFLAPFSDFLQRDDVTEICLNKPHGFFVETYEGWTHHASETLNMSFLHGLATAVGSFTKQEISTTNPILSGTLPDGERIQIVTPPAVPAGTISITIRRPSNRTWSLQELSDMGLFENVSTDTTQMSTEDNELIELHTAKNWVGFLTKAVQAKKNILVSGATGTGKTTFSKALIPLIPAHERLITIEDTVELEIPQENNVRLIYSKGAQGASNVSARELLESSLRMRPDRIFLQELRDATAFYYLRNVNTGHSGSITTIHADSAMLAFVQLALLVKESEAGRDLSRSEIQEMLIQMVDIVIQIKRVGKERRITEIYFDPARKHANEVAS</sequence>
<dbReference type="Gene3D" id="3.30.450.90">
    <property type="match status" value="1"/>
</dbReference>
<evidence type="ECO:0000313" key="4">
    <source>
        <dbReference type="EMBL" id="NSX56801.1"/>
    </source>
</evidence>
<dbReference type="Pfam" id="PF00437">
    <property type="entry name" value="T2SSE"/>
    <property type="match status" value="1"/>
</dbReference>
<feature type="domain" description="Bacterial type II secretion system protein E" evidence="3">
    <location>
        <begin position="158"/>
        <end position="316"/>
    </location>
</feature>
<evidence type="ECO:0000256" key="2">
    <source>
        <dbReference type="RuleBase" id="RU366071"/>
    </source>
</evidence>
<keyword evidence="2" id="KW-0547">Nucleotide-binding</keyword>
<comment type="subcellular location">
    <subcellularLocation>
        <location evidence="2">Cytoplasm</location>
    </subcellularLocation>
</comment>
<keyword evidence="2" id="KW-0963">Cytoplasm</keyword>
<evidence type="ECO:0000259" key="3">
    <source>
        <dbReference type="Pfam" id="PF00437"/>
    </source>
</evidence>
<evidence type="ECO:0000256" key="1">
    <source>
        <dbReference type="ARBA" id="ARBA00006611"/>
    </source>
</evidence>
<keyword evidence="5" id="KW-1185">Reference proteome</keyword>
<dbReference type="InterPro" id="IPR001482">
    <property type="entry name" value="T2SS/T4SS_dom"/>
</dbReference>
<comment type="similarity">
    <text evidence="1 2">Belongs to the GSP E family.</text>
</comment>